<sequence>MSQILSFTPEIGLGLPAAEVLSAPKRPRAVVTGGSGKLGRSTVVDLLAHGWNVVNFDKVPPPPGSGHEDAIFVCTELEDMGQVMENLLEVDCRYKGVDAIVHLAALPSAGMMGSSTQFRLNTMATYNLLEAARKLGIKNIVLASSETLLGLPLDPWVPDYIPMDENSPRRPESAYALSKLLGETMAQEYCRWDPTTKIINLRFSNVILANEYERFETWQNDPKPRRWNLWGYIDARDGAQSIRKSLEYKAVGHHQYIIANNNTVMRTPNDKLVAAEFPGVPYTPTKGSHDTLLSIEKAKRELGFEPKWDWKH</sequence>
<dbReference type="AlphaFoldDB" id="A0A067QHP8"/>
<dbReference type="Pfam" id="PF01370">
    <property type="entry name" value="Epimerase"/>
    <property type="match status" value="1"/>
</dbReference>
<dbReference type="PANTHER" id="PTHR43245">
    <property type="entry name" value="BIFUNCTIONAL POLYMYXIN RESISTANCE PROTEIN ARNA"/>
    <property type="match status" value="1"/>
</dbReference>
<dbReference type="PANTHER" id="PTHR43245:SF55">
    <property type="entry name" value="NAD(P)-BINDING DOMAIN-CONTAINING PROTEIN"/>
    <property type="match status" value="1"/>
</dbReference>
<accession>A0A067QHP8</accession>
<dbReference type="OrthoDB" id="202470at2759"/>
<dbReference type="Gene3D" id="3.40.50.720">
    <property type="entry name" value="NAD(P)-binding Rossmann-like Domain"/>
    <property type="match status" value="1"/>
</dbReference>
<name>A0A067QHP8_9AGAM</name>
<keyword evidence="3" id="KW-1185">Reference proteome</keyword>
<evidence type="ECO:0000259" key="1">
    <source>
        <dbReference type="Pfam" id="PF01370"/>
    </source>
</evidence>
<evidence type="ECO:0000313" key="3">
    <source>
        <dbReference type="Proteomes" id="UP000027265"/>
    </source>
</evidence>
<reference evidence="3" key="1">
    <citation type="journal article" date="2014" name="Proc. Natl. Acad. Sci. U.S.A.">
        <title>Extensive sampling of basidiomycete genomes demonstrates inadequacy of the white-rot/brown-rot paradigm for wood decay fungi.</title>
        <authorList>
            <person name="Riley R."/>
            <person name="Salamov A.A."/>
            <person name="Brown D.W."/>
            <person name="Nagy L.G."/>
            <person name="Floudas D."/>
            <person name="Held B.W."/>
            <person name="Levasseur A."/>
            <person name="Lombard V."/>
            <person name="Morin E."/>
            <person name="Otillar R."/>
            <person name="Lindquist E.A."/>
            <person name="Sun H."/>
            <person name="LaButti K.M."/>
            <person name="Schmutz J."/>
            <person name="Jabbour D."/>
            <person name="Luo H."/>
            <person name="Baker S.E."/>
            <person name="Pisabarro A.G."/>
            <person name="Walton J.D."/>
            <person name="Blanchette R.A."/>
            <person name="Henrissat B."/>
            <person name="Martin F."/>
            <person name="Cullen D."/>
            <person name="Hibbett D.S."/>
            <person name="Grigoriev I.V."/>
        </authorList>
    </citation>
    <scope>NUCLEOTIDE SEQUENCE [LARGE SCALE GENOMIC DNA]</scope>
    <source>
        <strain evidence="3">MUCL 33604</strain>
    </source>
</reference>
<dbReference type="Proteomes" id="UP000027265">
    <property type="component" value="Unassembled WGS sequence"/>
</dbReference>
<dbReference type="EMBL" id="KL197711">
    <property type="protein sequence ID" value="KDQ62136.1"/>
    <property type="molecule type" value="Genomic_DNA"/>
</dbReference>
<dbReference type="InParanoid" id="A0A067QHP8"/>
<organism evidence="2 3">
    <name type="scientific">Jaapia argillacea MUCL 33604</name>
    <dbReference type="NCBI Taxonomy" id="933084"/>
    <lineage>
        <taxon>Eukaryota</taxon>
        <taxon>Fungi</taxon>
        <taxon>Dikarya</taxon>
        <taxon>Basidiomycota</taxon>
        <taxon>Agaricomycotina</taxon>
        <taxon>Agaricomycetes</taxon>
        <taxon>Agaricomycetidae</taxon>
        <taxon>Jaapiales</taxon>
        <taxon>Jaapiaceae</taxon>
        <taxon>Jaapia</taxon>
    </lineage>
</organism>
<feature type="domain" description="NAD-dependent epimerase/dehydratase" evidence="1">
    <location>
        <begin position="30"/>
        <end position="215"/>
    </location>
</feature>
<dbReference type="InterPro" id="IPR001509">
    <property type="entry name" value="Epimerase_deHydtase"/>
</dbReference>
<dbReference type="SUPFAM" id="SSF51735">
    <property type="entry name" value="NAD(P)-binding Rossmann-fold domains"/>
    <property type="match status" value="1"/>
</dbReference>
<dbReference type="InterPro" id="IPR036291">
    <property type="entry name" value="NAD(P)-bd_dom_sf"/>
</dbReference>
<dbReference type="HOGENOM" id="CLU_053163_0_0_1"/>
<evidence type="ECO:0000313" key="2">
    <source>
        <dbReference type="EMBL" id="KDQ62136.1"/>
    </source>
</evidence>
<gene>
    <name evidence="2" type="ORF">JAAARDRAFT_122584</name>
</gene>
<dbReference type="InterPro" id="IPR050177">
    <property type="entry name" value="Lipid_A_modif_metabolic_enz"/>
</dbReference>
<proteinExistence type="predicted"/>
<protein>
    <recommendedName>
        <fullName evidence="1">NAD-dependent epimerase/dehydratase domain-containing protein</fullName>
    </recommendedName>
</protein>
<dbReference type="STRING" id="933084.A0A067QHP8"/>